<proteinExistence type="inferred from homology"/>
<keyword evidence="2" id="KW-0808">Transferase</keyword>
<feature type="region of interest" description="Disordered" evidence="3">
    <location>
        <begin position="130"/>
        <end position="172"/>
    </location>
</feature>
<dbReference type="NCBIfam" id="TIGR01426">
    <property type="entry name" value="MGT"/>
    <property type="match status" value="1"/>
</dbReference>
<accession>A0ABN1XI37</accession>
<dbReference type="InterPro" id="IPR002213">
    <property type="entry name" value="UDP_glucos_trans"/>
</dbReference>
<evidence type="ECO:0000259" key="4">
    <source>
        <dbReference type="Pfam" id="PF06722"/>
    </source>
</evidence>
<feature type="compositionally biased region" description="Gly residues" evidence="3">
    <location>
        <begin position="144"/>
        <end position="164"/>
    </location>
</feature>
<evidence type="ECO:0000256" key="3">
    <source>
        <dbReference type="SAM" id="MobiDB-lite"/>
    </source>
</evidence>
<dbReference type="CDD" id="cd03784">
    <property type="entry name" value="GT1_Gtf-like"/>
    <property type="match status" value="1"/>
</dbReference>
<reference evidence="5 6" key="1">
    <citation type="journal article" date="2019" name="Int. J. Syst. Evol. Microbiol.">
        <title>The Global Catalogue of Microorganisms (GCM) 10K type strain sequencing project: providing services to taxonomists for standard genome sequencing and annotation.</title>
        <authorList>
            <consortium name="The Broad Institute Genomics Platform"/>
            <consortium name="The Broad Institute Genome Sequencing Center for Infectious Disease"/>
            <person name="Wu L."/>
            <person name="Ma J."/>
        </authorList>
    </citation>
    <scope>NUCLEOTIDE SEQUENCE [LARGE SCALE GENOMIC DNA]</scope>
    <source>
        <strain evidence="5 6">JCM 11896</strain>
    </source>
</reference>
<dbReference type="Gene3D" id="3.40.50.2000">
    <property type="entry name" value="Glycogen Phosphorylase B"/>
    <property type="match status" value="2"/>
</dbReference>
<evidence type="ECO:0000256" key="2">
    <source>
        <dbReference type="ARBA" id="ARBA00022679"/>
    </source>
</evidence>
<dbReference type="PANTHER" id="PTHR21015:SF22">
    <property type="entry name" value="GLYCOSYLTRANSFERASE"/>
    <property type="match status" value="1"/>
</dbReference>
<dbReference type="PANTHER" id="PTHR21015">
    <property type="entry name" value="UDP-N-ACETYLGLUCOSAMINE--N-ACETYLMURAMYL-(PENTAPEPTIDE) PYROPHOSPHORYL-UNDECAPRENOL N-ACETYLGLUCOSAMINE TRANSFERASE 1"/>
    <property type="match status" value="1"/>
</dbReference>
<evidence type="ECO:0000313" key="5">
    <source>
        <dbReference type="EMBL" id="GAA1382101.1"/>
    </source>
</evidence>
<dbReference type="InterPro" id="IPR010610">
    <property type="entry name" value="EryCIII-like_C"/>
</dbReference>
<organism evidence="5 6">
    <name type="scientific">Pseudonocardia kongjuensis</name>
    <dbReference type="NCBI Taxonomy" id="102227"/>
    <lineage>
        <taxon>Bacteria</taxon>
        <taxon>Bacillati</taxon>
        <taxon>Actinomycetota</taxon>
        <taxon>Actinomycetes</taxon>
        <taxon>Pseudonocardiales</taxon>
        <taxon>Pseudonocardiaceae</taxon>
        <taxon>Pseudonocardia</taxon>
    </lineage>
</organism>
<dbReference type="EMBL" id="BAAAJK010000004">
    <property type="protein sequence ID" value="GAA1382101.1"/>
    <property type="molecule type" value="Genomic_DNA"/>
</dbReference>
<sequence length="421" mass="43430">MRLLFAGPGAPGHVNPTLPLVRELADRGHDITYLTDGSFRRTVETAGARFAALPPLDIPSAGSGDPAAVMGTMMRALVGYQAGLLRDGVVDRQLRECGADAVCYDGMLAAPVTRAAAGARIPAIALHPTYAPPGGPADPARPGGPTGPAGPTGPGAGPGTGDGVGPRLDADADDPGIAALFRSMVEHGRAAAGELGETGLDPFGGPVAELNIVFVPREFQPGGDAFDERYRFVGPSVGHRAGDDGWTAPSERPAVLVSLGTSPFNEDVAFLRAAIEAFADGRWQVLLAVGDRVALDDLGAIPPNVHVERYLPQLLALRRVDVFVSHTGMNSTMESLYEGVPLVAVPLQAEQEANADRVEQLGLGRRLRGDRTPEAIRAAVEQVHADAAIRAAVGAMGEALRRAGGARAAADAIEAHVAAPG</sequence>
<comment type="similarity">
    <text evidence="1">Belongs to the UDP-glycosyltransferase family.</text>
</comment>
<dbReference type="SUPFAM" id="SSF53756">
    <property type="entry name" value="UDP-Glycosyltransferase/glycogen phosphorylase"/>
    <property type="match status" value="1"/>
</dbReference>
<name>A0ABN1XI37_9PSEU</name>
<feature type="domain" description="Erythromycin biosynthesis protein CIII-like C-terminal" evidence="4">
    <location>
        <begin position="291"/>
        <end position="396"/>
    </location>
</feature>
<dbReference type="Proteomes" id="UP001501414">
    <property type="component" value="Unassembled WGS sequence"/>
</dbReference>
<evidence type="ECO:0000313" key="6">
    <source>
        <dbReference type="Proteomes" id="UP001501414"/>
    </source>
</evidence>
<gene>
    <name evidence="5" type="ORF">GCM10009613_09260</name>
</gene>
<comment type="caution">
    <text evidence="5">The sequence shown here is derived from an EMBL/GenBank/DDBJ whole genome shotgun (WGS) entry which is preliminary data.</text>
</comment>
<keyword evidence="6" id="KW-1185">Reference proteome</keyword>
<dbReference type="RefSeq" id="WP_344018582.1">
    <property type="nucleotide sequence ID" value="NZ_BAAAJK010000004.1"/>
</dbReference>
<dbReference type="InterPro" id="IPR006326">
    <property type="entry name" value="UDPGT_MGT-like"/>
</dbReference>
<dbReference type="Pfam" id="PF06722">
    <property type="entry name" value="EryCIII-like_C"/>
    <property type="match status" value="1"/>
</dbReference>
<evidence type="ECO:0000256" key="1">
    <source>
        <dbReference type="ARBA" id="ARBA00009995"/>
    </source>
</evidence>
<protein>
    <recommendedName>
        <fullName evidence="4">Erythromycin biosynthesis protein CIII-like C-terminal domain-containing protein</fullName>
    </recommendedName>
</protein>